<dbReference type="GO" id="GO:0006974">
    <property type="term" value="P:DNA damage response"/>
    <property type="evidence" value="ECO:0007669"/>
    <property type="project" value="UniProtKB-KW"/>
</dbReference>
<evidence type="ECO:0000256" key="8">
    <source>
        <dbReference type="ARBA" id="ARBA00022786"/>
    </source>
</evidence>
<dbReference type="PROSITE" id="PS50089">
    <property type="entry name" value="ZF_RING_2"/>
    <property type="match status" value="1"/>
</dbReference>
<dbReference type="HOGENOM" id="CLU_3034660_0_0_1"/>
<dbReference type="GeneID" id="20214515"/>
<dbReference type="OrthoDB" id="111250at2759"/>
<evidence type="ECO:0000313" key="15">
    <source>
        <dbReference type="Proteomes" id="UP000015101"/>
    </source>
</evidence>
<proteinExistence type="predicted"/>
<dbReference type="EnsemblMetazoa" id="HelroT70746">
    <property type="protein sequence ID" value="HelroP70746"/>
    <property type="gene ID" value="HelroG70746"/>
</dbReference>
<evidence type="ECO:0000256" key="4">
    <source>
        <dbReference type="ARBA" id="ARBA00022679"/>
    </source>
</evidence>
<evidence type="ECO:0000256" key="7">
    <source>
        <dbReference type="ARBA" id="ARBA00022771"/>
    </source>
</evidence>
<dbReference type="GO" id="GO:0061630">
    <property type="term" value="F:ubiquitin protein ligase activity"/>
    <property type="evidence" value="ECO:0007669"/>
    <property type="project" value="UniProtKB-EC"/>
</dbReference>
<reference evidence="13 15" key="2">
    <citation type="journal article" date="2013" name="Nature">
        <title>Insights into bilaterian evolution from three spiralian genomes.</title>
        <authorList>
            <person name="Simakov O."/>
            <person name="Marletaz F."/>
            <person name="Cho S.J."/>
            <person name="Edsinger-Gonzales E."/>
            <person name="Havlak P."/>
            <person name="Hellsten U."/>
            <person name="Kuo D.H."/>
            <person name="Larsson T."/>
            <person name="Lv J."/>
            <person name="Arendt D."/>
            <person name="Savage R."/>
            <person name="Osoegawa K."/>
            <person name="de Jong P."/>
            <person name="Grimwood J."/>
            <person name="Chapman J.A."/>
            <person name="Shapiro H."/>
            <person name="Aerts A."/>
            <person name="Otillar R.P."/>
            <person name="Terry A.Y."/>
            <person name="Boore J.L."/>
            <person name="Grigoriev I.V."/>
            <person name="Lindberg D.R."/>
            <person name="Seaver E.C."/>
            <person name="Weisblat D.A."/>
            <person name="Putnam N.H."/>
            <person name="Rokhsar D.S."/>
        </authorList>
    </citation>
    <scope>NUCLEOTIDE SEQUENCE</scope>
</reference>
<dbReference type="KEGG" id="hro:HELRODRAFT_70746"/>
<dbReference type="Gene3D" id="3.30.40.10">
    <property type="entry name" value="Zinc/RING finger domain, C3HC4 (zinc finger)"/>
    <property type="match status" value="1"/>
</dbReference>
<dbReference type="CTD" id="20214515"/>
<keyword evidence="8" id="KW-0833">Ubl conjugation pathway</keyword>
<dbReference type="GO" id="GO:0005634">
    <property type="term" value="C:nucleus"/>
    <property type="evidence" value="ECO:0007669"/>
    <property type="project" value="UniProtKB-SubCell"/>
</dbReference>
<dbReference type="InterPro" id="IPR017907">
    <property type="entry name" value="Znf_RING_CS"/>
</dbReference>
<evidence type="ECO:0000256" key="2">
    <source>
        <dbReference type="ARBA" id="ARBA00004123"/>
    </source>
</evidence>
<evidence type="ECO:0000313" key="13">
    <source>
        <dbReference type="EMBL" id="ESN90696.1"/>
    </source>
</evidence>
<keyword evidence="5" id="KW-0479">Metal-binding</keyword>
<sequence>MSFNYQLIEEDLTCPVCLDLFKEPRILPCSHSLCRKCLKDLLGKCEKSAIKGIFF</sequence>
<dbReference type="Proteomes" id="UP000015101">
    <property type="component" value="Unassembled WGS sequence"/>
</dbReference>
<evidence type="ECO:0000256" key="9">
    <source>
        <dbReference type="ARBA" id="ARBA00022833"/>
    </source>
</evidence>
<evidence type="ECO:0000256" key="6">
    <source>
        <dbReference type="ARBA" id="ARBA00022763"/>
    </source>
</evidence>
<comment type="catalytic activity">
    <reaction evidence="1">
        <text>S-ubiquitinyl-[E2 ubiquitin-conjugating enzyme]-L-cysteine + [acceptor protein]-L-lysine = [E2 ubiquitin-conjugating enzyme]-L-cysteine + N(6)-ubiquitinyl-[acceptor protein]-L-lysine.</text>
        <dbReference type="EC" id="2.3.2.27"/>
    </reaction>
</comment>
<dbReference type="InterPro" id="IPR001841">
    <property type="entry name" value="Znf_RING"/>
</dbReference>
<dbReference type="GO" id="GO:0008270">
    <property type="term" value="F:zinc ion binding"/>
    <property type="evidence" value="ECO:0007669"/>
    <property type="project" value="UniProtKB-KW"/>
</dbReference>
<keyword evidence="7 11" id="KW-0863">Zinc-finger</keyword>
<reference evidence="14" key="3">
    <citation type="submission" date="2015-06" db="UniProtKB">
        <authorList>
            <consortium name="EnsemblMetazoa"/>
        </authorList>
    </citation>
    <scope>IDENTIFICATION</scope>
</reference>
<accession>T1G0B7</accession>
<name>T1G0B7_HELRO</name>
<gene>
    <name evidence="14" type="primary">20214515</name>
    <name evidence="13" type="ORF">HELRODRAFT_70746</name>
</gene>
<dbReference type="AlphaFoldDB" id="T1G0B7"/>
<comment type="subcellular location">
    <subcellularLocation>
        <location evidence="2">Nucleus</location>
    </subcellularLocation>
</comment>
<evidence type="ECO:0000256" key="3">
    <source>
        <dbReference type="ARBA" id="ARBA00012483"/>
    </source>
</evidence>
<dbReference type="PANTHER" id="PTHR23328:SF0">
    <property type="entry name" value="RING-TYPE DOMAIN-CONTAINING PROTEIN"/>
    <property type="match status" value="1"/>
</dbReference>
<protein>
    <recommendedName>
        <fullName evidence="3">RING-type E3 ubiquitin transferase</fullName>
        <ecNumber evidence="3">2.3.2.27</ecNumber>
    </recommendedName>
</protein>
<keyword evidence="6" id="KW-0227">DNA damage</keyword>
<dbReference type="Pfam" id="PF13445">
    <property type="entry name" value="zf-RING_UBOX"/>
    <property type="match status" value="1"/>
</dbReference>
<evidence type="ECO:0000313" key="14">
    <source>
        <dbReference type="EnsemblMetazoa" id="HelroP70746"/>
    </source>
</evidence>
<evidence type="ECO:0000256" key="5">
    <source>
        <dbReference type="ARBA" id="ARBA00022723"/>
    </source>
</evidence>
<dbReference type="InterPro" id="IPR051657">
    <property type="entry name" value="RNF168/RNF169_E3_ubiq-ligase"/>
</dbReference>
<evidence type="ECO:0000256" key="10">
    <source>
        <dbReference type="ARBA" id="ARBA00023242"/>
    </source>
</evidence>
<evidence type="ECO:0000256" key="1">
    <source>
        <dbReference type="ARBA" id="ARBA00000900"/>
    </source>
</evidence>
<dbReference type="RefSeq" id="XP_009031164.1">
    <property type="nucleotide sequence ID" value="XM_009032916.1"/>
</dbReference>
<dbReference type="SMART" id="SM00184">
    <property type="entry name" value="RING"/>
    <property type="match status" value="1"/>
</dbReference>
<feature type="domain" description="RING-type" evidence="12">
    <location>
        <begin position="14"/>
        <end position="45"/>
    </location>
</feature>
<keyword evidence="9" id="KW-0862">Zinc</keyword>
<dbReference type="EMBL" id="KB097753">
    <property type="protein sequence ID" value="ESN90696.1"/>
    <property type="molecule type" value="Genomic_DNA"/>
</dbReference>
<reference evidence="15" key="1">
    <citation type="submission" date="2012-12" db="EMBL/GenBank/DDBJ databases">
        <authorList>
            <person name="Hellsten U."/>
            <person name="Grimwood J."/>
            <person name="Chapman J.A."/>
            <person name="Shapiro H."/>
            <person name="Aerts A."/>
            <person name="Otillar R.P."/>
            <person name="Terry A.Y."/>
            <person name="Boore J.L."/>
            <person name="Simakov O."/>
            <person name="Marletaz F."/>
            <person name="Cho S.-J."/>
            <person name="Edsinger-Gonzales E."/>
            <person name="Havlak P."/>
            <person name="Kuo D.-H."/>
            <person name="Larsson T."/>
            <person name="Lv J."/>
            <person name="Arendt D."/>
            <person name="Savage R."/>
            <person name="Osoegawa K."/>
            <person name="de Jong P."/>
            <person name="Lindberg D.R."/>
            <person name="Seaver E.C."/>
            <person name="Weisblat D.A."/>
            <person name="Putnam N.H."/>
            <person name="Grigoriev I.V."/>
            <person name="Rokhsar D.S."/>
        </authorList>
    </citation>
    <scope>NUCLEOTIDE SEQUENCE</scope>
</reference>
<dbReference type="STRING" id="6412.T1G0B7"/>
<organism evidence="14 15">
    <name type="scientific">Helobdella robusta</name>
    <name type="common">Californian leech</name>
    <dbReference type="NCBI Taxonomy" id="6412"/>
    <lineage>
        <taxon>Eukaryota</taxon>
        <taxon>Metazoa</taxon>
        <taxon>Spiralia</taxon>
        <taxon>Lophotrochozoa</taxon>
        <taxon>Annelida</taxon>
        <taxon>Clitellata</taxon>
        <taxon>Hirudinea</taxon>
        <taxon>Rhynchobdellida</taxon>
        <taxon>Glossiphoniidae</taxon>
        <taxon>Helobdella</taxon>
    </lineage>
</organism>
<dbReference type="InterPro" id="IPR027370">
    <property type="entry name" value="Znf-RING_euk"/>
</dbReference>
<evidence type="ECO:0000259" key="12">
    <source>
        <dbReference type="PROSITE" id="PS50089"/>
    </source>
</evidence>
<dbReference type="InParanoid" id="T1G0B7"/>
<dbReference type="PROSITE" id="PS00518">
    <property type="entry name" value="ZF_RING_1"/>
    <property type="match status" value="1"/>
</dbReference>
<keyword evidence="10" id="KW-0539">Nucleus</keyword>
<keyword evidence="15" id="KW-1185">Reference proteome</keyword>
<dbReference type="EMBL" id="AMQM01002367">
    <property type="status" value="NOT_ANNOTATED_CDS"/>
    <property type="molecule type" value="Genomic_DNA"/>
</dbReference>
<dbReference type="SUPFAM" id="SSF57850">
    <property type="entry name" value="RING/U-box"/>
    <property type="match status" value="1"/>
</dbReference>
<dbReference type="InterPro" id="IPR013083">
    <property type="entry name" value="Znf_RING/FYVE/PHD"/>
</dbReference>
<keyword evidence="4" id="KW-0808">Transferase</keyword>
<evidence type="ECO:0000256" key="11">
    <source>
        <dbReference type="PROSITE-ProRule" id="PRU00175"/>
    </source>
</evidence>
<dbReference type="EC" id="2.3.2.27" evidence="3"/>
<dbReference type="PANTHER" id="PTHR23328">
    <property type="entry name" value="RING-TYPE DOMAIN-CONTAINING PROTEIN"/>
    <property type="match status" value="1"/>
</dbReference>